<evidence type="ECO:0000256" key="1">
    <source>
        <dbReference type="SAM" id="SignalP"/>
    </source>
</evidence>
<sequence length="94" mass="10520">MLKKIMRLALTPLLVMALTLSGVGMAFAASEEGLSDLQIREKLDEINSRYEVGEEFSEEDASFVKEHATSVSKKSVQPSLWQKVIKLFLVHLVL</sequence>
<name>A0A1R1AUA9_PAELA</name>
<evidence type="ECO:0000313" key="3">
    <source>
        <dbReference type="Proteomes" id="UP000187074"/>
    </source>
</evidence>
<keyword evidence="1" id="KW-0732">Signal</keyword>
<accession>A0A1R1AUA9</accession>
<comment type="caution">
    <text evidence="2">The sequence shown here is derived from an EMBL/GenBank/DDBJ whole genome shotgun (WGS) entry which is preliminary data.</text>
</comment>
<gene>
    <name evidence="2" type="ORF">BK123_27680</name>
</gene>
<reference evidence="2 3" key="1">
    <citation type="submission" date="2016-11" db="EMBL/GenBank/DDBJ databases">
        <title>Paenibacillus species isolates.</title>
        <authorList>
            <person name="Beno S.M."/>
        </authorList>
    </citation>
    <scope>NUCLEOTIDE SEQUENCE [LARGE SCALE GENOMIC DNA]</scope>
    <source>
        <strain evidence="2 3">FSL F4-0100</strain>
    </source>
</reference>
<dbReference type="AlphaFoldDB" id="A0A1R1AUA9"/>
<organism evidence="2 3">
    <name type="scientific">Paenibacillus lautus</name>
    <name type="common">Bacillus lautus</name>
    <dbReference type="NCBI Taxonomy" id="1401"/>
    <lineage>
        <taxon>Bacteria</taxon>
        <taxon>Bacillati</taxon>
        <taxon>Bacillota</taxon>
        <taxon>Bacilli</taxon>
        <taxon>Bacillales</taxon>
        <taxon>Paenibacillaceae</taxon>
        <taxon>Paenibacillus</taxon>
    </lineage>
</organism>
<dbReference type="EMBL" id="MRTF01000011">
    <property type="protein sequence ID" value="OME89153.1"/>
    <property type="molecule type" value="Genomic_DNA"/>
</dbReference>
<dbReference type="OrthoDB" id="9893813at2"/>
<feature type="signal peptide" evidence="1">
    <location>
        <begin position="1"/>
        <end position="28"/>
    </location>
</feature>
<proteinExistence type="predicted"/>
<evidence type="ECO:0000313" key="2">
    <source>
        <dbReference type="EMBL" id="OME89153.1"/>
    </source>
</evidence>
<dbReference type="Proteomes" id="UP000187074">
    <property type="component" value="Unassembled WGS sequence"/>
</dbReference>
<dbReference type="RefSeq" id="WP_076325568.1">
    <property type="nucleotide sequence ID" value="NZ_MRTF01000011.1"/>
</dbReference>
<feature type="chain" id="PRO_5011960753" evidence="1">
    <location>
        <begin position="29"/>
        <end position="94"/>
    </location>
</feature>
<protein>
    <submittedName>
        <fullName evidence="2">Uncharacterized protein</fullName>
    </submittedName>
</protein>